<name>A0A2W4T4M6_9GAMM</name>
<dbReference type="Gene3D" id="3.40.50.300">
    <property type="entry name" value="P-loop containing nucleotide triphosphate hydrolases"/>
    <property type="match status" value="1"/>
</dbReference>
<organism evidence="1 2">
    <name type="scientific">Candidatus Methylumidiphilus alinenensis</name>
    <dbReference type="NCBI Taxonomy" id="2202197"/>
    <lineage>
        <taxon>Bacteria</taxon>
        <taxon>Pseudomonadati</taxon>
        <taxon>Pseudomonadota</taxon>
        <taxon>Gammaproteobacteria</taxon>
        <taxon>Methylococcales</taxon>
        <taxon>Candidatus Methylumidiphilus</taxon>
    </lineage>
</organism>
<accession>A0A2W4T4M6</accession>
<dbReference type="AlphaFoldDB" id="A0A2W4T4M6"/>
<dbReference type="EMBL" id="QJPH01000227">
    <property type="protein sequence ID" value="PZN82310.1"/>
    <property type="molecule type" value="Genomic_DNA"/>
</dbReference>
<evidence type="ECO:0000313" key="2">
    <source>
        <dbReference type="Proteomes" id="UP000249396"/>
    </source>
</evidence>
<dbReference type="InterPro" id="IPR027417">
    <property type="entry name" value="P-loop_NTPase"/>
</dbReference>
<proteinExistence type="predicted"/>
<dbReference type="Proteomes" id="UP000249396">
    <property type="component" value="Unassembled WGS sequence"/>
</dbReference>
<sequence>KKEYDYICIDCAPVLQSDLTEHLALFSDIIVLISVGESTHFNDLRKAAVLLVNLKVPAIAPFLNWGGTKRSMSFDKLLEKQPEILDKINTKKIEEFIQNIPAAKELVKKIQTIANSTLKSMSTISTKEKKK</sequence>
<protein>
    <submittedName>
        <fullName evidence="1">Uncharacterized protein</fullName>
    </submittedName>
</protein>
<comment type="caution">
    <text evidence="1">The sequence shown here is derived from an EMBL/GenBank/DDBJ whole genome shotgun (WGS) entry which is preliminary data.</text>
</comment>
<evidence type="ECO:0000313" key="1">
    <source>
        <dbReference type="EMBL" id="PZN82310.1"/>
    </source>
</evidence>
<feature type="non-terminal residue" evidence="1">
    <location>
        <position position="1"/>
    </location>
</feature>
<gene>
    <name evidence="1" type="ORF">DM484_06565</name>
</gene>
<dbReference type="SUPFAM" id="SSF52540">
    <property type="entry name" value="P-loop containing nucleoside triphosphate hydrolases"/>
    <property type="match status" value="1"/>
</dbReference>
<reference evidence="1 2" key="1">
    <citation type="journal article" date="2018" name="Aquat. Microb. Ecol.">
        <title>Gammaproteobacterial methanotrophs dominate.</title>
        <authorList>
            <person name="Rissanen A.J."/>
            <person name="Saarenheimo J."/>
            <person name="Tiirola M."/>
            <person name="Peura S."/>
            <person name="Aalto S.L."/>
            <person name="Karvinen A."/>
            <person name="Nykanen H."/>
        </authorList>
    </citation>
    <scope>NUCLEOTIDE SEQUENCE [LARGE SCALE GENOMIC DNA]</scope>
    <source>
        <strain evidence="1">AMbin10</strain>
    </source>
</reference>